<comment type="caution">
    <text evidence="1">The sequence shown here is derived from an EMBL/GenBank/DDBJ whole genome shotgun (WGS) entry which is preliminary data.</text>
</comment>
<gene>
    <name evidence="1" type="ORF">GETHLI_11740</name>
</gene>
<keyword evidence="2" id="KW-1185">Reference proteome</keyword>
<reference evidence="1 2" key="1">
    <citation type="journal article" date="2023" name="Antonie Van Leeuwenhoek">
        <title>Mesoterricola silvestris gen. nov., sp. nov., Mesoterricola sediminis sp. nov., Geothrix oryzae sp. nov., Geothrix edaphica sp. nov., Geothrix rubra sp. nov., and Geothrix limicola sp. nov., six novel members of Acidobacteriota isolated from soils.</title>
        <authorList>
            <person name="Itoh H."/>
            <person name="Sugisawa Y."/>
            <person name="Mise K."/>
            <person name="Xu Z."/>
            <person name="Kuniyasu M."/>
            <person name="Ushijima N."/>
            <person name="Kawano K."/>
            <person name="Kobayashi E."/>
            <person name="Shiratori Y."/>
            <person name="Masuda Y."/>
            <person name="Senoo K."/>
        </authorList>
    </citation>
    <scope>NUCLEOTIDE SEQUENCE [LARGE SCALE GENOMIC DNA]</scope>
    <source>
        <strain evidence="1 2">Red804</strain>
    </source>
</reference>
<dbReference type="PROSITE" id="PS51257">
    <property type="entry name" value="PROKAR_LIPOPROTEIN"/>
    <property type="match status" value="1"/>
</dbReference>
<evidence type="ECO:0000313" key="1">
    <source>
        <dbReference type="EMBL" id="GLH72672.1"/>
    </source>
</evidence>
<evidence type="ECO:0000313" key="2">
    <source>
        <dbReference type="Proteomes" id="UP001165069"/>
    </source>
</evidence>
<sequence>MRARSLLLSALLVGCPLRAGDKVFDHLVNHLQSRYQKAPVGTGFMGFMARCFSPKGVSGLRMAIFEEVDTRQPQGEDFEAVVRSTIGTEVTPLLRSLSRTGERCSIYLWEREKRTELLIFSSEKGEVVLLKMRLDPDRLREWLNDPEGMARKKG</sequence>
<evidence type="ECO:0008006" key="3">
    <source>
        <dbReference type="Google" id="ProtNLM"/>
    </source>
</evidence>
<protein>
    <recommendedName>
        <fullName evidence="3">DUF4252 domain-containing protein</fullName>
    </recommendedName>
</protein>
<dbReference type="EMBL" id="BSDE01000002">
    <property type="protein sequence ID" value="GLH72672.1"/>
    <property type="molecule type" value="Genomic_DNA"/>
</dbReference>
<name>A0ABQ5QDD2_9BACT</name>
<dbReference type="Proteomes" id="UP001165069">
    <property type="component" value="Unassembled WGS sequence"/>
</dbReference>
<proteinExistence type="predicted"/>
<organism evidence="1 2">
    <name type="scientific">Geothrix limicola</name>
    <dbReference type="NCBI Taxonomy" id="2927978"/>
    <lineage>
        <taxon>Bacteria</taxon>
        <taxon>Pseudomonadati</taxon>
        <taxon>Acidobacteriota</taxon>
        <taxon>Holophagae</taxon>
        <taxon>Holophagales</taxon>
        <taxon>Holophagaceae</taxon>
        <taxon>Geothrix</taxon>
    </lineage>
</organism>
<accession>A0ABQ5QDD2</accession>